<protein>
    <submittedName>
        <fullName evidence="1">Uncharacterized protein</fullName>
    </submittedName>
</protein>
<reference evidence="1" key="2">
    <citation type="journal article" date="2015" name="Data Brief">
        <title>Shoot transcriptome of the giant reed, Arundo donax.</title>
        <authorList>
            <person name="Barrero R.A."/>
            <person name="Guerrero F.D."/>
            <person name="Moolhuijzen P."/>
            <person name="Goolsby J.A."/>
            <person name="Tidwell J."/>
            <person name="Bellgard S.E."/>
            <person name="Bellgard M.I."/>
        </authorList>
    </citation>
    <scope>NUCLEOTIDE SEQUENCE</scope>
    <source>
        <tissue evidence="1">Shoot tissue taken approximately 20 cm above the soil surface</tissue>
    </source>
</reference>
<sequence>MNSACALRYLSRPKSTEQK</sequence>
<reference evidence="1" key="1">
    <citation type="submission" date="2014-09" db="EMBL/GenBank/DDBJ databases">
        <authorList>
            <person name="Magalhaes I.L.F."/>
            <person name="Oliveira U."/>
            <person name="Santos F.R."/>
            <person name="Vidigal T.H.D.A."/>
            <person name="Brescovit A.D."/>
            <person name="Santos A.J."/>
        </authorList>
    </citation>
    <scope>NUCLEOTIDE SEQUENCE</scope>
    <source>
        <tissue evidence="1">Shoot tissue taken approximately 20 cm above the soil surface</tissue>
    </source>
</reference>
<organism evidence="1">
    <name type="scientific">Arundo donax</name>
    <name type="common">Giant reed</name>
    <name type="synonym">Donax arundinaceus</name>
    <dbReference type="NCBI Taxonomy" id="35708"/>
    <lineage>
        <taxon>Eukaryota</taxon>
        <taxon>Viridiplantae</taxon>
        <taxon>Streptophyta</taxon>
        <taxon>Embryophyta</taxon>
        <taxon>Tracheophyta</taxon>
        <taxon>Spermatophyta</taxon>
        <taxon>Magnoliopsida</taxon>
        <taxon>Liliopsida</taxon>
        <taxon>Poales</taxon>
        <taxon>Poaceae</taxon>
        <taxon>PACMAD clade</taxon>
        <taxon>Arundinoideae</taxon>
        <taxon>Arundineae</taxon>
        <taxon>Arundo</taxon>
    </lineage>
</organism>
<dbReference type="EMBL" id="GBRH01255485">
    <property type="protein sequence ID" value="JAD42410.1"/>
    <property type="molecule type" value="Transcribed_RNA"/>
</dbReference>
<evidence type="ECO:0000313" key="1">
    <source>
        <dbReference type="EMBL" id="JAD42410.1"/>
    </source>
</evidence>
<proteinExistence type="predicted"/>
<accession>A0A0A9A074</accession>
<name>A0A0A9A074_ARUDO</name>
<dbReference type="AlphaFoldDB" id="A0A0A9A074"/>